<dbReference type="Pfam" id="PF10311">
    <property type="entry name" value="Ilm1"/>
    <property type="match status" value="1"/>
</dbReference>
<dbReference type="PANTHER" id="PTHR28029:SF1">
    <property type="entry name" value="PROTEIN ILM1"/>
    <property type="match status" value="1"/>
</dbReference>
<feature type="transmembrane region" description="Helical" evidence="1">
    <location>
        <begin position="170"/>
        <end position="188"/>
    </location>
</feature>
<keyword evidence="1" id="KW-1133">Transmembrane helix</keyword>
<keyword evidence="1" id="KW-0812">Transmembrane</keyword>
<name>A0A2T3A799_9PEZI</name>
<evidence type="ECO:0000313" key="2">
    <source>
        <dbReference type="EMBL" id="PSR84112.1"/>
    </source>
</evidence>
<keyword evidence="1" id="KW-0472">Membrane</keyword>
<organism evidence="2 3">
    <name type="scientific">Coniella lustricola</name>
    <dbReference type="NCBI Taxonomy" id="2025994"/>
    <lineage>
        <taxon>Eukaryota</taxon>
        <taxon>Fungi</taxon>
        <taxon>Dikarya</taxon>
        <taxon>Ascomycota</taxon>
        <taxon>Pezizomycotina</taxon>
        <taxon>Sordariomycetes</taxon>
        <taxon>Sordariomycetidae</taxon>
        <taxon>Diaporthales</taxon>
        <taxon>Schizoparmaceae</taxon>
        <taxon>Coniella</taxon>
    </lineage>
</organism>
<reference evidence="2 3" key="1">
    <citation type="journal article" date="2018" name="Mycol. Prog.">
        <title>Coniella lustricola, a new species from submerged detritus.</title>
        <authorList>
            <person name="Raudabaugh D.B."/>
            <person name="Iturriaga T."/>
            <person name="Carver A."/>
            <person name="Mondo S."/>
            <person name="Pangilinan J."/>
            <person name="Lipzen A."/>
            <person name="He G."/>
            <person name="Amirebrahimi M."/>
            <person name="Grigoriev I.V."/>
            <person name="Miller A.N."/>
        </authorList>
    </citation>
    <scope>NUCLEOTIDE SEQUENCE [LARGE SCALE GENOMIC DNA]</scope>
    <source>
        <strain evidence="2 3">B22-T-1</strain>
    </source>
</reference>
<dbReference type="PANTHER" id="PTHR28029">
    <property type="entry name" value="PROTEIN ILM1"/>
    <property type="match status" value="1"/>
</dbReference>
<dbReference type="OrthoDB" id="5299849at2759"/>
<protein>
    <submittedName>
        <fullName evidence="2">Increased loss of mitochondrial DNA protein 1</fullName>
    </submittedName>
</protein>
<proteinExistence type="predicted"/>
<evidence type="ECO:0000256" key="1">
    <source>
        <dbReference type="SAM" id="Phobius"/>
    </source>
</evidence>
<sequence>MALISAKTILISLSLFHITLGFFLITNPGTVADQALVFVLGEATGMPYERSFESRSPASAFLGIVLAIWGATDFVTLSMPDEISLVHHWGIQAPIRFILFFALLIYTLLFNPASSPFYSRANDPTRSWLRDHPITPPSVSRNLPSGLGGSSTLQNSVTGWGGDELKNRVFFVWTFVETMAWLWAWVTLREETHEMMKKRAKRRGSQGGW</sequence>
<dbReference type="Proteomes" id="UP000241462">
    <property type="component" value="Unassembled WGS sequence"/>
</dbReference>
<dbReference type="InParanoid" id="A0A2T3A799"/>
<feature type="transmembrane region" description="Helical" evidence="1">
    <location>
        <begin position="56"/>
        <end position="77"/>
    </location>
</feature>
<dbReference type="AlphaFoldDB" id="A0A2T3A799"/>
<dbReference type="EMBL" id="KZ678448">
    <property type="protein sequence ID" value="PSR84112.1"/>
    <property type="molecule type" value="Genomic_DNA"/>
</dbReference>
<evidence type="ECO:0000313" key="3">
    <source>
        <dbReference type="Proteomes" id="UP000241462"/>
    </source>
</evidence>
<feature type="transmembrane region" description="Helical" evidence="1">
    <location>
        <begin position="89"/>
        <end position="109"/>
    </location>
</feature>
<dbReference type="InterPro" id="IPR018815">
    <property type="entry name" value="Incr_loss_mito_DNA_1"/>
</dbReference>
<gene>
    <name evidence="2" type="ORF">BD289DRAFT_266803</name>
</gene>
<accession>A0A2T3A799</accession>
<keyword evidence="3" id="KW-1185">Reference proteome</keyword>